<name>A0A7C8N8G7_ORBOL</name>
<gene>
    <name evidence="1" type="ORF">TWF102_000814</name>
</gene>
<protein>
    <submittedName>
        <fullName evidence="1">Uncharacterized protein</fullName>
    </submittedName>
</protein>
<reference evidence="1 2" key="1">
    <citation type="submission" date="2019-06" db="EMBL/GenBank/DDBJ databases">
        <authorList>
            <person name="Palmer J.M."/>
        </authorList>
    </citation>
    <scope>NUCLEOTIDE SEQUENCE [LARGE SCALE GENOMIC DNA]</scope>
    <source>
        <strain evidence="1 2">TWF102</strain>
    </source>
</reference>
<evidence type="ECO:0000313" key="1">
    <source>
        <dbReference type="EMBL" id="KAF3106968.1"/>
    </source>
</evidence>
<proteinExistence type="predicted"/>
<dbReference type="Proteomes" id="UP000475325">
    <property type="component" value="Unassembled WGS sequence"/>
</dbReference>
<sequence>MISIHIYNIYKMVRPAQEAGLDNLQVALASDAHPDSKCWAKLPNYQANDSICIDAYVFMITNQTNFLFHMCARVARISYRYRALRYLINDCK</sequence>
<evidence type="ECO:0000313" key="2">
    <source>
        <dbReference type="Proteomes" id="UP000475325"/>
    </source>
</evidence>
<organism evidence="1 2">
    <name type="scientific">Orbilia oligospora</name>
    <name type="common">Nematode-trapping fungus</name>
    <name type="synonym">Arthrobotrys oligospora</name>
    <dbReference type="NCBI Taxonomy" id="2813651"/>
    <lineage>
        <taxon>Eukaryota</taxon>
        <taxon>Fungi</taxon>
        <taxon>Dikarya</taxon>
        <taxon>Ascomycota</taxon>
        <taxon>Pezizomycotina</taxon>
        <taxon>Orbiliomycetes</taxon>
        <taxon>Orbiliales</taxon>
        <taxon>Orbiliaceae</taxon>
        <taxon>Orbilia</taxon>
    </lineage>
</organism>
<accession>A0A7C8N8G7</accession>
<dbReference type="AlphaFoldDB" id="A0A7C8N8G7"/>
<dbReference type="EMBL" id="WIQW01000011">
    <property type="protein sequence ID" value="KAF3106968.1"/>
    <property type="molecule type" value="Genomic_DNA"/>
</dbReference>
<comment type="caution">
    <text evidence="1">The sequence shown here is derived from an EMBL/GenBank/DDBJ whole genome shotgun (WGS) entry which is preliminary data.</text>
</comment>